<dbReference type="InterPro" id="IPR003819">
    <property type="entry name" value="TauD/TfdA-like"/>
</dbReference>
<gene>
    <name evidence="7" type="ORF">H9Q16_03605</name>
</gene>
<proteinExistence type="inferred from homology"/>
<dbReference type="InterPro" id="IPR051323">
    <property type="entry name" value="AtsK-like"/>
</dbReference>
<dbReference type="GO" id="GO:0046872">
    <property type="term" value="F:metal ion binding"/>
    <property type="evidence" value="ECO:0007669"/>
    <property type="project" value="UniProtKB-KW"/>
</dbReference>
<sequence length="278" mass="30336">MGWEITRISGHLGATLRGVLLKNADSAALKAVEDALYAYGVVVLPDQHLAPEDHIRVARQFGDIDVNRFFTPVASHPMIAEVRTQPEQTAVIGGTWHTDHSYDAAPAMCSILSARELPTVGGDTHFASMTAAYQALSSGLQAMLCGLKAEHSDSSFADPAGLGLGTDPDAFRPPVLHPVVIRHPVTGAPCVYVNGDFTTRFDGWTVVESAPLLRYLYRFVTQPIFTARVVWKEGMVAIWDNRLVQHYATADYPGESRLMHRITVKGVPLEPYSQPSSN</sequence>
<dbReference type="EMBL" id="JACTAG010000001">
    <property type="protein sequence ID" value="MBD3663000.1"/>
    <property type="molecule type" value="Genomic_DNA"/>
</dbReference>
<protein>
    <submittedName>
        <fullName evidence="7">TauD/TfdA family dioxygenase</fullName>
    </submittedName>
</protein>
<evidence type="ECO:0000259" key="6">
    <source>
        <dbReference type="Pfam" id="PF02668"/>
    </source>
</evidence>
<evidence type="ECO:0000256" key="3">
    <source>
        <dbReference type="ARBA" id="ARBA00022964"/>
    </source>
</evidence>
<evidence type="ECO:0000256" key="1">
    <source>
        <dbReference type="ARBA" id="ARBA00005896"/>
    </source>
</evidence>
<keyword evidence="2" id="KW-0479">Metal-binding</keyword>
<organism evidence="7 8">
    <name type="scientific">Sulfitobacter aestuariivivens</name>
    <dbReference type="NCBI Taxonomy" id="2766981"/>
    <lineage>
        <taxon>Bacteria</taxon>
        <taxon>Pseudomonadati</taxon>
        <taxon>Pseudomonadota</taxon>
        <taxon>Alphaproteobacteria</taxon>
        <taxon>Rhodobacterales</taxon>
        <taxon>Roseobacteraceae</taxon>
        <taxon>Sulfitobacter</taxon>
    </lineage>
</organism>
<keyword evidence="8" id="KW-1185">Reference proteome</keyword>
<keyword evidence="3 7" id="KW-0223">Dioxygenase</keyword>
<dbReference type="GO" id="GO:0005737">
    <property type="term" value="C:cytoplasm"/>
    <property type="evidence" value="ECO:0007669"/>
    <property type="project" value="TreeGrafter"/>
</dbReference>
<reference evidence="7" key="1">
    <citation type="submission" date="2020-08" db="EMBL/GenBank/DDBJ databases">
        <title>Sulfitobacter aestuariivivens sp. nov., isolated from a tidal flat.</title>
        <authorList>
            <person name="Park S."/>
            <person name="Yoon J.-H."/>
        </authorList>
    </citation>
    <scope>NUCLEOTIDE SEQUENCE</scope>
    <source>
        <strain evidence="7">TSTF-M16</strain>
    </source>
</reference>
<dbReference type="InterPro" id="IPR042098">
    <property type="entry name" value="TauD-like_sf"/>
</dbReference>
<keyword evidence="4" id="KW-0560">Oxidoreductase</keyword>
<keyword evidence="5" id="KW-0408">Iron</keyword>
<dbReference type="AlphaFoldDB" id="A0A927D0U4"/>
<feature type="domain" description="TauD/TfdA-like" evidence="6">
    <location>
        <begin position="5"/>
        <end position="263"/>
    </location>
</feature>
<dbReference type="PANTHER" id="PTHR30468">
    <property type="entry name" value="ALPHA-KETOGLUTARATE-DEPENDENT SULFONATE DIOXYGENASE"/>
    <property type="match status" value="1"/>
</dbReference>
<dbReference type="RefSeq" id="WP_191073991.1">
    <property type="nucleotide sequence ID" value="NZ_JACTAG010000001.1"/>
</dbReference>
<comment type="similarity">
    <text evidence="1">Belongs to the TfdA dioxygenase family.</text>
</comment>
<comment type="caution">
    <text evidence="7">The sequence shown here is derived from an EMBL/GenBank/DDBJ whole genome shotgun (WGS) entry which is preliminary data.</text>
</comment>
<dbReference type="SUPFAM" id="SSF51197">
    <property type="entry name" value="Clavaminate synthase-like"/>
    <property type="match status" value="1"/>
</dbReference>
<dbReference type="Proteomes" id="UP000635142">
    <property type="component" value="Unassembled WGS sequence"/>
</dbReference>
<dbReference type="Pfam" id="PF02668">
    <property type="entry name" value="TauD"/>
    <property type="match status" value="1"/>
</dbReference>
<dbReference type="GO" id="GO:0016706">
    <property type="term" value="F:2-oxoglutarate-dependent dioxygenase activity"/>
    <property type="evidence" value="ECO:0007669"/>
    <property type="project" value="UniProtKB-ARBA"/>
</dbReference>
<evidence type="ECO:0000256" key="4">
    <source>
        <dbReference type="ARBA" id="ARBA00023002"/>
    </source>
</evidence>
<name>A0A927D0U4_9RHOB</name>
<evidence type="ECO:0000313" key="8">
    <source>
        <dbReference type="Proteomes" id="UP000635142"/>
    </source>
</evidence>
<dbReference type="Gene3D" id="3.60.130.10">
    <property type="entry name" value="Clavaminate synthase-like"/>
    <property type="match status" value="1"/>
</dbReference>
<accession>A0A927D0U4</accession>
<evidence type="ECO:0000256" key="2">
    <source>
        <dbReference type="ARBA" id="ARBA00022723"/>
    </source>
</evidence>
<evidence type="ECO:0000313" key="7">
    <source>
        <dbReference type="EMBL" id="MBD3663000.1"/>
    </source>
</evidence>
<evidence type="ECO:0000256" key="5">
    <source>
        <dbReference type="ARBA" id="ARBA00023004"/>
    </source>
</evidence>
<dbReference type="PANTHER" id="PTHR30468:SF1">
    <property type="entry name" value="ALPHA-KETOGLUTARATE-DEPENDENT SULFONATE DIOXYGENASE"/>
    <property type="match status" value="1"/>
</dbReference>